<dbReference type="EMBL" id="PQXH01000261">
    <property type="protein sequence ID" value="TGO07597.1"/>
    <property type="molecule type" value="Genomic_DNA"/>
</dbReference>
<accession>A0A4Z1EE52</accession>
<dbReference type="OrthoDB" id="3525976at2759"/>
<reference evidence="1 2" key="1">
    <citation type="submission" date="2017-12" db="EMBL/GenBank/DDBJ databases">
        <title>Comparative genomics of Botrytis spp.</title>
        <authorList>
            <person name="Valero-Jimenez C.A."/>
            <person name="Tapia P."/>
            <person name="Veloso J."/>
            <person name="Silva-Moreno E."/>
            <person name="Staats M."/>
            <person name="Valdes J.H."/>
            <person name="Van Kan J.A.L."/>
        </authorList>
    </citation>
    <scope>NUCLEOTIDE SEQUENCE [LARGE SCALE GENOMIC DNA]</scope>
    <source>
        <strain evidence="1 2">Bt9001</strain>
    </source>
</reference>
<protein>
    <submittedName>
        <fullName evidence="1">Uncharacterized protein</fullName>
    </submittedName>
</protein>
<evidence type="ECO:0000313" key="2">
    <source>
        <dbReference type="Proteomes" id="UP000297777"/>
    </source>
</evidence>
<keyword evidence="2" id="KW-1185">Reference proteome</keyword>
<name>A0A4Z1EE52_9HELO</name>
<comment type="caution">
    <text evidence="1">The sequence shown here is derived from an EMBL/GenBank/DDBJ whole genome shotgun (WGS) entry which is preliminary data.</text>
</comment>
<sequence>MSYSTDRLEVDVYEAQDDKERAIAMVKPDPSHKAMNLKWVLTIVFSSMEVFLQKRRINTVLLDIVYRKFWIENLRNISIPSGLKMAPGGDAFVRRVKQLVFTPIHDWLDYSKRVVVEVHVSPNRKKNAIKNEEVGKISELCLHLWLDAIAKALPRGSQITVEPQTNGCECCWVMSKSGYECKKLSHTFENKKVLEKEKQKLLKDQTEKGQREMKLT</sequence>
<proteinExistence type="predicted"/>
<evidence type="ECO:0000313" key="1">
    <source>
        <dbReference type="EMBL" id="TGO07597.1"/>
    </source>
</evidence>
<gene>
    <name evidence="1" type="ORF">BTUL_0261g00140</name>
</gene>
<dbReference type="AlphaFoldDB" id="A0A4Z1EE52"/>
<organism evidence="1 2">
    <name type="scientific">Botrytis tulipae</name>
    <dbReference type="NCBI Taxonomy" id="87230"/>
    <lineage>
        <taxon>Eukaryota</taxon>
        <taxon>Fungi</taxon>
        <taxon>Dikarya</taxon>
        <taxon>Ascomycota</taxon>
        <taxon>Pezizomycotina</taxon>
        <taxon>Leotiomycetes</taxon>
        <taxon>Helotiales</taxon>
        <taxon>Sclerotiniaceae</taxon>
        <taxon>Botrytis</taxon>
    </lineage>
</organism>
<dbReference type="Proteomes" id="UP000297777">
    <property type="component" value="Unassembled WGS sequence"/>
</dbReference>